<keyword evidence="2" id="KW-1185">Reference proteome</keyword>
<dbReference type="Proteomes" id="UP000823775">
    <property type="component" value="Unassembled WGS sequence"/>
</dbReference>
<gene>
    <name evidence="1" type="ORF">HAX54_053511</name>
</gene>
<name>A0ABS8T1M0_DATST</name>
<organism evidence="1 2">
    <name type="scientific">Datura stramonium</name>
    <name type="common">Jimsonweed</name>
    <name type="synonym">Common thornapple</name>
    <dbReference type="NCBI Taxonomy" id="4076"/>
    <lineage>
        <taxon>Eukaryota</taxon>
        <taxon>Viridiplantae</taxon>
        <taxon>Streptophyta</taxon>
        <taxon>Embryophyta</taxon>
        <taxon>Tracheophyta</taxon>
        <taxon>Spermatophyta</taxon>
        <taxon>Magnoliopsida</taxon>
        <taxon>eudicotyledons</taxon>
        <taxon>Gunneridae</taxon>
        <taxon>Pentapetalae</taxon>
        <taxon>asterids</taxon>
        <taxon>lamiids</taxon>
        <taxon>Solanales</taxon>
        <taxon>Solanaceae</taxon>
        <taxon>Solanoideae</taxon>
        <taxon>Datureae</taxon>
        <taxon>Datura</taxon>
    </lineage>
</organism>
<protein>
    <submittedName>
        <fullName evidence="1">Uncharacterized protein</fullName>
    </submittedName>
</protein>
<evidence type="ECO:0000313" key="2">
    <source>
        <dbReference type="Proteomes" id="UP000823775"/>
    </source>
</evidence>
<evidence type="ECO:0000313" key="1">
    <source>
        <dbReference type="EMBL" id="MCD7464853.1"/>
    </source>
</evidence>
<dbReference type="EMBL" id="JACEIK010000998">
    <property type="protein sequence ID" value="MCD7464853.1"/>
    <property type="molecule type" value="Genomic_DNA"/>
</dbReference>
<sequence length="100" mass="10913">MNSILLELDLDGDITTILPGGGVHMTRDGRLIILSRDCSLHVVDVWNLVFFGSSLDSLPQRIPGGKLSSPPVENIREGETCILPFLDKPKGKKRPFSLSA</sequence>
<proteinExistence type="predicted"/>
<accession>A0ABS8T1M0</accession>
<reference evidence="1 2" key="1">
    <citation type="journal article" date="2021" name="BMC Genomics">
        <title>Datura genome reveals duplications of psychoactive alkaloid biosynthetic genes and high mutation rate following tissue culture.</title>
        <authorList>
            <person name="Rajewski A."/>
            <person name="Carter-House D."/>
            <person name="Stajich J."/>
            <person name="Litt A."/>
        </authorList>
    </citation>
    <scope>NUCLEOTIDE SEQUENCE [LARGE SCALE GENOMIC DNA]</scope>
    <source>
        <strain evidence="1">AR-01</strain>
    </source>
</reference>
<comment type="caution">
    <text evidence="1">The sequence shown here is derived from an EMBL/GenBank/DDBJ whole genome shotgun (WGS) entry which is preliminary data.</text>
</comment>